<evidence type="ECO:0000313" key="2">
    <source>
        <dbReference type="EMBL" id="MTU42246.1"/>
    </source>
</evidence>
<dbReference type="SUPFAM" id="SSF53474">
    <property type="entry name" value="alpha/beta-Hydrolases"/>
    <property type="match status" value="1"/>
</dbReference>
<dbReference type="RefSeq" id="WP_155165083.1">
    <property type="nucleotide sequence ID" value="NZ_DBGEHT010000089.1"/>
</dbReference>
<dbReference type="Proteomes" id="UP000462362">
    <property type="component" value="Unassembled WGS sequence"/>
</dbReference>
<evidence type="ECO:0000313" key="3">
    <source>
        <dbReference type="Proteomes" id="UP000462362"/>
    </source>
</evidence>
<dbReference type="AlphaFoldDB" id="A0A6I3S2D1"/>
<reference evidence="2 3" key="1">
    <citation type="journal article" date="2019" name="Nat. Med.">
        <title>A library of human gut bacterial isolates paired with longitudinal multiomics data enables mechanistic microbiome research.</title>
        <authorList>
            <person name="Poyet M."/>
            <person name="Groussin M."/>
            <person name="Gibbons S.M."/>
            <person name="Avila-Pacheco J."/>
            <person name="Jiang X."/>
            <person name="Kearney S.M."/>
            <person name="Perrotta A.R."/>
            <person name="Berdy B."/>
            <person name="Zhao S."/>
            <person name="Lieberman T.D."/>
            <person name="Swanson P.K."/>
            <person name="Smith M."/>
            <person name="Roesemann S."/>
            <person name="Alexander J.E."/>
            <person name="Rich S.A."/>
            <person name="Livny J."/>
            <person name="Vlamakis H."/>
            <person name="Clish C."/>
            <person name="Bullock K."/>
            <person name="Deik A."/>
            <person name="Scott J."/>
            <person name="Pierce K.A."/>
            <person name="Xavier R.J."/>
            <person name="Alm E.J."/>
        </authorList>
    </citation>
    <scope>NUCLEOTIDE SEQUENCE [LARGE SCALE GENOMIC DNA]</scope>
    <source>
        <strain evidence="2 3">BIOML-A2</strain>
    </source>
</reference>
<accession>A0A6I3S2D1</accession>
<dbReference type="InterPro" id="IPR029058">
    <property type="entry name" value="AB_hydrolase_fold"/>
</dbReference>
<evidence type="ECO:0000259" key="1">
    <source>
        <dbReference type="Pfam" id="PF01738"/>
    </source>
</evidence>
<dbReference type="Pfam" id="PF01738">
    <property type="entry name" value="DLH"/>
    <property type="match status" value="1"/>
</dbReference>
<organism evidence="2 3">
    <name type="scientific">Parasutterella excrementihominis</name>
    <dbReference type="NCBI Taxonomy" id="487175"/>
    <lineage>
        <taxon>Bacteria</taxon>
        <taxon>Pseudomonadati</taxon>
        <taxon>Pseudomonadota</taxon>
        <taxon>Betaproteobacteria</taxon>
        <taxon>Burkholderiales</taxon>
        <taxon>Sutterellaceae</taxon>
        <taxon>Parasutterella</taxon>
    </lineage>
</organism>
<dbReference type="InterPro" id="IPR051411">
    <property type="entry name" value="Polyketide_trans_af380"/>
</dbReference>
<dbReference type="InterPro" id="IPR002925">
    <property type="entry name" value="Dienelactn_hydro"/>
</dbReference>
<gene>
    <name evidence="2" type="ORF">GMD42_01140</name>
</gene>
<name>A0A6I3S2D1_9BURK</name>
<dbReference type="EMBL" id="WNCL01000002">
    <property type="protein sequence ID" value="MTU42246.1"/>
    <property type="molecule type" value="Genomic_DNA"/>
</dbReference>
<dbReference type="Gene3D" id="1.10.10.800">
    <property type="match status" value="1"/>
</dbReference>
<dbReference type="GO" id="GO:0016787">
    <property type="term" value="F:hydrolase activity"/>
    <property type="evidence" value="ECO:0007669"/>
    <property type="project" value="UniProtKB-KW"/>
</dbReference>
<dbReference type="Gene3D" id="3.40.50.1820">
    <property type="entry name" value="alpha/beta hydrolase"/>
    <property type="match status" value="1"/>
</dbReference>
<dbReference type="PANTHER" id="PTHR47751:SF1">
    <property type="entry name" value="SUPERFAMILY HYDROLASE, PUTATIVE (AFU_ORTHOLOGUE AFUA_2G16580)-RELATED"/>
    <property type="match status" value="1"/>
</dbReference>
<comment type="caution">
    <text evidence="2">The sequence shown here is derived from an EMBL/GenBank/DDBJ whole genome shotgun (WGS) entry which is preliminary data.</text>
</comment>
<proteinExistence type="predicted"/>
<feature type="domain" description="Dienelactone hydrolase" evidence="1">
    <location>
        <begin position="59"/>
        <end position="165"/>
    </location>
</feature>
<dbReference type="PANTHER" id="PTHR47751">
    <property type="entry name" value="SUPERFAMILY HYDROLASE, PUTATIVE (AFU_ORTHOLOGUE AFUA_2G16580)-RELATED"/>
    <property type="match status" value="1"/>
</dbReference>
<protein>
    <submittedName>
        <fullName evidence="2">Alpha/beta fold hydrolase</fullName>
    </submittedName>
</protein>
<keyword evidence="2" id="KW-0378">Hydrolase</keyword>
<sequence>MFKVKNVLMASCIGACAAAGVSAGTVADNINVQGSSPVLFLSAGNKIAGNLYLPPSYKEGSRYPAVVVSHPWGGVKEQTAGLYAQQLAKKGFITLAYDASHYGKSEGTPRDFENPAERVNDIRSAVSYLSGRKDVSAVGTLGICAGGGYTLHEAQDDPRVKAVATVVAYDIGDAARNGIAGAQVTAEMRQTTMNAVAKEWTEEESGKKPVVLPLLPDKKDWTGKTDAFTKEAYSYYRESRGAHPNATNKFHLSSIGLHMAYYPLDHMEKISPRPVLLIAGENAQTLKFSQQAYQRAQKPKELVVVPGATHFAMYDKPELVGPNIEKLSTFFAKYLSK</sequence>